<keyword evidence="2" id="KW-0328">Glycosyltransferase</keyword>
<evidence type="ECO:0000313" key="3">
    <source>
        <dbReference type="Proteomes" id="UP001169458"/>
    </source>
</evidence>
<dbReference type="Pfam" id="PF04230">
    <property type="entry name" value="PS_pyruv_trans"/>
    <property type="match status" value="1"/>
</dbReference>
<name>A0ABT7VIK0_9BACE</name>
<evidence type="ECO:0000259" key="1">
    <source>
        <dbReference type="Pfam" id="PF04230"/>
    </source>
</evidence>
<dbReference type="GO" id="GO:0016757">
    <property type="term" value="F:glycosyltransferase activity"/>
    <property type="evidence" value="ECO:0007669"/>
    <property type="project" value="UniProtKB-KW"/>
</dbReference>
<dbReference type="Proteomes" id="UP001169458">
    <property type="component" value="Unassembled WGS sequence"/>
</dbReference>
<organism evidence="2 3">
    <name type="scientific">Bacteroides gallinaceum</name>
    <dbReference type="NCBI Taxonomy" id="1462571"/>
    <lineage>
        <taxon>Bacteria</taxon>
        <taxon>Pseudomonadati</taxon>
        <taxon>Bacteroidota</taxon>
        <taxon>Bacteroidia</taxon>
        <taxon>Bacteroidales</taxon>
        <taxon>Bacteroidaceae</taxon>
        <taxon>Bacteroides</taxon>
    </lineage>
</organism>
<sequence length="371" mass="43193">MNIGIYTLPLHTNFGGILQAYALQTTLEQLGHEAIIIDRPPYPILDKDRKSFIYAKRFIKKYLFRQNIEIFKEKKFYKTYPIISQNTQKFIDKYIHRIIINNLRDLNPNSFDAIIVGSDQIWRAVYNSKIENSYLLFAKDWDIKRIAYAASFGTDKWEYSPQQTILCASLLQKFNAVSVRETSAIKLCKKYFNVQAVSVLDPTMLLDKNDYIQLINHAETKPSQGNLLNYILDETPEIKEFINKIAQQRGLTPFRINGKAEDKNAPLIERIQPSVEQWLRGFYEAELIITDSFHACVFSIIFNKPFIVYGNKERGLARFESLLNLFSLQENLITDLSQDHALKIKAGSILSQEKLKEEKKRSLEYLIRTLK</sequence>
<protein>
    <submittedName>
        <fullName evidence="2">Polysaccharide pyruvyl transferase family protein</fullName>
        <ecNumber evidence="2">2.4.-.-</ecNumber>
    </submittedName>
</protein>
<keyword evidence="2" id="KW-0808">Transferase</keyword>
<proteinExistence type="predicted"/>
<keyword evidence="3" id="KW-1185">Reference proteome</keyword>
<dbReference type="InterPro" id="IPR007345">
    <property type="entry name" value="Polysacch_pyruvyl_Trfase"/>
</dbReference>
<reference evidence="3" key="1">
    <citation type="submission" date="2023-07" db="EMBL/GenBank/DDBJ databases">
        <title>Identification and characterization of horizontal gene transfer across gut microbiota members of farm animals based on homology search.</title>
        <authorList>
            <person name="Schwarzerova J."/>
            <person name="Nykrynova M."/>
            <person name="Jureckova K."/>
            <person name="Cejkova D."/>
            <person name="Rychlik I."/>
        </authorList>
    </citation>
    <scope>NUCLEOTIDE SEQUENCE [LARGE SCALE GENOMIC DNA]</scope>
    <source>
        <strain evidence="3">109_WCHN</strain>
    </source>
</reference>
<comment type="caution">
    <text evidence="2">The sequence shown here is derived from an EMBL/GenBank/DDBJ whole genome shotgun (WGS) entry which is preliminary data.</text>
</comment>
<dbReference type="RefSeq" id="WP_289560986.1">
    <property type="nucleotide sequence ID" value="NZ_JAUDEN010000030.1"/>
</dbReference>
<gene>
    <name evidence="2" type="ORF">QUW60_13020</name>
</gene>
<dbReference type="EMBL" id="JAUDEN010000030">
    <property type="protein sequence ID" value="MDM8326135.1"/>
    <property type="molecule type" value="Genomic_DNA"/>
</dbReference>
<evidence type="ECO:0000313" key="2">
    <source>
        <dbReference type="EMBL" id="MDM8326135.1"/>
    </source>
</evidence>
<accession>A0ABT7VIK0</accession>
<dbReference type="EC" id="2.4.-.-" evidence="2"/>
<feature type="domain" description="Polysaccharide pyruvyl transferase" evidence="1">
    <location>
        <begin position="13"/>
        <end position="312"/>
    </location>
</feature>